<dbReference type="RefSeq" id="WP_038282894.1">
    <property type="nucleotide sequence ID" value="NZ_JPME01000019.1"/>
</dbReference>
<protein>
    <submittedName>
        <fullName evidence="1">Uncharacterized protein</fullName>
    </submittedName>
</protein>
<comment type="caution">
    <text evidence="1">The sequence shown here is derived from an EMBL/GenBank/DDBJ whole genome shotgun (WGS) entry which is preliminary data.</text>
</comment>
<dbReference type="EMBL" id="JPME01000019">
    <property type="protein sequence ID" value="KEZ89222.1"/>
    <property type="molecule type" value="Genomic_DNA"/>
</dbReference>
<reference evidence="1 2" key="1">
    <citation type="submission" date="2014-07" db="EMBL/GenBank/DDBJ databases">
        <title>Draft genome of Clostridium celerecrescens 152B isolated from sediments associated with methane hydrate from Krishna Godavari basin.</title>
        <authorList>
            <person name="Honkalas V.S."/>
            <person name="Dabir A.P."/>
            <person name="Arora P."/>
            <person name="Dhakephalkar P.K."/>
        </authorList>
    </citation>
    <scope>NUCLEOTIDE SEQUENCE [LARGE SCALE GENOMIC DNA]</scope>
    <source>
        <strain evidence="1 2">152B</strain>
    </source>
</reference>
<dbReference type="Proteomes" id="UP000028525">
    <property type="component" value="Unassembled WGS sequence"/>
</dbReference>
<evidence type="ECO:0000313" key="2">
    <source>
        <dbReference type="Proteomes" id="UP000028525"/>
    </source>
</evidence>
<dbReference type="STRING" id="29354.IO98_16335"/>
<proteinExistence type="predicted"/>
<gene>
    <name evidence="1" type="ORF">IO98_16335</name>
</gene>
<accession>A0A084JJT8</accession>
<evidence type="ECO:0000313" key="1">
    <source>
        <dbReference type="EMBL" id="KEZ89222.1"/>
    </source>
</evidence>
<organism evidence="1 2">
    <name type="scientific">Lacrimispora celerecrescens</name>
    <dbReference type="NCBI Taxonomy" id="29354"/>
    <lineage>
        <taxon>Bacteria</taxon>
        <taxon>Bacillati</taxon>
        <taxon>Bacillota</taxon>
        <taxon>Clostridia</taxon>
        <taxon>Lachnospirales</taxon>
        <taxon>Lachnospiraceae</taxon>
        <taxon>Lacrimispora</taxon>
    </lineage>
</organism>
<dbReference type="AlphaFoldDB" id="A0A084JJT8"/>
<keyword evidence="2" id="KW-1185">Reference proteome</keyword>
<sequence>MKNVRCHKCAKELSNNEIALNLKLLGKQIGTLHCYQCLSEYFCCDTVRLQELAEQYKSSGCLLFQTNYTA</sequence>
<dbReference type="OrthoDB" id="2625437at2"/>
<name>A0A084JJT8_9FIRM</name>